<gene>
    <name evidence="2" type="ORF">ZEAMMB73_Zm00001d010152</name>
</gene>
<evidence type="ECO:0000313" key="2">
    <source>
        <dbReference type="EMBL" id="AQK93537.1"/>
    </source>
</evidence>
<dbReference type="EMBL" id="CM000784">
    <property type="protein sequence ID" value="AQK93537.1"/>
    <property type="molecule type" value="Genomic_DNA"/>
</dbReference>
<proteinExistence type="evidence at transcript level"/>
<name>B4FWU9_MAIZE</name>
<organism evidence="1">
    <name type="scientific">Zea mays</name>
    <name type="common">Maize</name>
    <dbReference type="NCBI Taxonomy" id="4577"/>
    <lineage>
        <taxon>Eukaryota</taxon>
        <taxon>Viridiplantae</taxon>
        <taxon>Streptophyta</taxon>
        <taxon>Embryophyta</taxon>
        <taxon>Tracheophyta</taxon>
        <taxon>Spermatophyta</taxon>
        <taxon>Magnoliopsida</taxon>
        <taxon>Liliopsida</taxon>
        <taxon>Poales</taxon>
        <taxon>Poaceae</taxon>
        <taxon>PACMAD clade</taxon>
        <taxon>Panicoideae</taxon>
        <taxon>Andropogonodae</taxon>
        <taxon>Andropogoneae</taxon>
        <taxon>Tripsacinae</taxon>
        <taxon>Zea</taxon>
    </lineage>
</organism>
<reference evidence="2" key="2">
    <citation type="submission" date="2015-12" db="EMBL/GenBank/DDBJ databases">
        <title>Update maize B73 reference genome by single molecule sequencing technologies.</title>
        <authorList>
            <consortium name="Maize Genome Sequencing Project"/>
            <person name="Ware D."/>
        </authorList>
    </citation>
    <scope>NUCLEOTIDE SEQUENCE</scope>
    <source>
        <tissue evidence="2">Seedling</tissue>
    </source>
</reference>
<protein>
    <submittedName>
        <fullName evidence="2">Histone deacetylase 8</fullName>
    </submittedName>
</protein>
<reference evidence="1" key="1">
    <citation type="journal article" date="2009" name="PLoS Genet.">
        <title>Sequencing, mapping, and analysis of 27,455 maize full-length cDNAs.</title>
        <authorList>
            <person name="Soderlund C."/>
            <person name="Descour A."/>
            <person name="Kudrna D."/>
            <person name="Bomhoff M."/>
            <person name="Boyd L."/>
            <person name="Currie J."/>
            <person name="Angelova A."/>
            <person name="Collura K."/>
            <person name="Wissotski M."/>
            <person name="Ashley E."/>
            <person name="Morrow D."/>
            <person name="Fernandes J."/>
            <person name="Walbot V."/>
            <person name="Yu Y."/>
        </authorList>
    </citation>
    <scope>NUCLEOTIDE SEQUENCE</scope>
    <source>
        <strain evidence="1">B73</strain>
    </source>
</reference>
<dbReference type="EMBL" id="BT041587">
    <property type="protein sequence ID" value="ACF86592.1"/>
    <property type="molecule type" value="mRNA"/>
</dbReference>
<accession>B4FWU9</accession>
<dbReference type="AlphaFoldDB" id="B4FWU9"/>
<evidence type="ECO:0000313" key="1">
    <source>
        <dbReference type="EMBL" id="ACF86592.1"/>
    </source>
</evidence>
<sequence length="83" mass="9004">MCCGEHRPAGGSGGRRPGRCHGHGHAGCLTDHCAIVAVREMCVSQHVCYCFGLFVFRIHLNSVEVSFPFGNVCTLTNLDRVCL</sequence>